<keyword evidence="3" id="KW-1185">Reference proteome</keyword>
<evidence type="ECO:0000313" key="2">
    <source>
        <dbReference type="EMBL" id="GIY69039.1"/>
    </source>
</evidence>
<comment type="caution">
    <text evidence="2">The sequence shown here is derived from an EMBL/GenBank/DDBJ whole genome shotgun (WGS) entry which is preliminary data.</text>
</comment>
<proteinExistence type="predicted"/>
<gene>
    <name evidence="2" type="ORF">CDAR_209171</name>
</gene>
<organism evidence="2 3">
    <name type="scientific">Caerostris darwini</name>
    <dbReference type="NCBI Taxonomy" id="1538125"/>
    <lineage>
        <taxon>Eukaryota</taxon>
        <taxon>Metazoa</taxon>
        <taxon>Ecdysozoa</taxon>
        <taxon>Arthropoda</taxon>
        <taxon>Chelicerata</taxon>
        <taxon>Arachnida</taxon>
        <taxon>Araneae</taxon>
        <taxon>Araneomorphae</taxon>
        <taxon>Entelegynae</taxon>
        <taxon>Araneoidea</taxon>
        <taxon>Araneidae</taxon>
        <taxon>Caerostris</taxon>
    </lineage>
</organism>
<dbReference type="Proteomes" id="UP001054837">
    <property type="component" value="Unassembled WGS sequence"/>
</dbReference>
<dbReference type="EMBL" id="BPLQ01012987">
    <property type="protein sequence ID" value="GIY69039.1"/>
    <property type="molecule type" value="Genomic_DNA"/>
</dbReference>
<evidence type="ECO:0000313" key="3">
    <source>
        <dbReference type="Proteomes" id="UP001054837"/>
    </source>
</evidence>
<accession>A0AAV4VGB8</accession>
<reference evidence="2 3" key="1">
    <citation type="submission" date="2021-06" db="EMBL/GenBank/DDBJ databases">
        <title>Caerostris darwini draft genome.</title>
        <authorList>
            <person name="Kono N."/>
            <person name="Arakawa K."/>
        </authorList>
    </citation>
    <scope>NUCLEOTIDE SEQUENCE [LARGE SCALE GENOMIC DNA]</scope>
</reference>
<protein>
    <submittedName>
        <fullName evidence="2">Uncharacterized protein</fullName>
    </submittedName>
</protein>
<evidence type="ECO:0000256" key="1">
    <source>
        <dbReference type="SAM" id="MobiDB-lite"/>
    </source>
</evidence>
<name>A0AAV4VGB8_9ARAC</name>
<sequence length="216" mass="24927">MTRIVDNRCICYKSAETTQKHRKTHNQNQYKCSYSGQSNIQSLLIPSPLCCELNFIARTPLAYRDCCPEQKKQNNTRKLTITFFQVSVQIPSRTAEGPETCASLTLWRASRQDTRDHAVISGPKEQRDLSSASEPPLRHYPRKGYLSPFLPRCRAEGRKKCSTTVNNSKDNSFQRRTSFRNSDTRRLHFHVYLFPPPHLCSFSCSHSVLVCRKILE</sequence>
<dbReference type="AlphaFoldDB" id="A0AAV4VGB8"/>
<feature type="region of interest" description="Disordered" evidence="1">
    <location>
        <begin position="120"/>
        <end position="143"/>
    </location>
</feature>